<name>A0A3S5AQC3_9PLAT</name>
<evidence type="ECO:0000313" key="1">
    <source>
        <dbReference type="EMBL" id="VEL42678.1"/>
    </source>
</evidence>
<gene>
    <name evidence="1" type="ORF">PXEA_LOCUS36118</name>
</gene>
<sequence>MDSFLFSHSVLIERALRPHMAHSREWKRGVYFRGVELVQQVTSDEKRLSIGILHFLRQHFLENADYYGFRT</sequence>
<dbReference type="Proteomes" id="UP000784294">
    <property type="component" value="Unassembled WGS sequence"/>
</dbReference>
<comment type="caution">
    <text evidence="1">The sequence shown here is derived from an EMBL/GenBank/DDBJ whole genome shotgun (WGS) entry which is preliminary data.</text>
</comment>
<accession>A0A3S5AQC3</accession>
<evidence type="ECO:0000313" key="2">
    <source>
        <dbReference type="Proteomes" id="UP000784294"/>
    </source>
</evidence>
<keyword evidence="2" id="KW-1185">Reference proteome</keyword>
<proteinExistence type="predicted"/>
<organism evidence="1 2">
    <name type="scientific">Protopolystoma xenopodis</name>
    <dbReference type="NCBI Taxonomy" id="117903"/>
    <lineage>
        <taxon>Eukaryota</taxon>
        <taxon>Metazoa</taxon>
        <taxon>Spiralia</taxon>
        <taxon>Lophotrochozoa</taxon>
        <taxon>Platyhelminthes</taxon>
        <taxon>Monogenea</taxon>
        <taxon>Polyopisthocotylea</taxon>
        <taxon>Polystomatidea</taxon>
        <taxon>Polystomatidae</taxon>
        <taxon>Protopolystoma</taxon>
    </lineage>
</organism>
<dbReference type="EMBL" id="CAAALY010275805">
    <property type="protein sequence ID" value="VEL42678.1"/>
    <property type="molecule type" value="Genomic_DNA"/>
</dbReference>
<protein>
    <submittedName>
        <fullName evidence="1">Uncharacterized protein</fullName>
    </submittedName>
</protein>
<reference evidence="1" key="1">
    <citation type="submission" date="2018-11" db="EMBL/GenBank/DDBJ databases">
        <authorList>
            <consortium name="Pathogen Informatics"/>
        </authorList>
    </citation>
    <scope>NUCLEOTIDE SEQUENCE</scope>
</reference>
<dbReference type="AlphaFoldDB" id="A0A3S5AQC3"/>